<accession>A0A843WBZ3</accession>
<evidence type="ECO:0000256" key="1">
    <source>
        <dbReference type="SAM" id="MobiDB-lite"/>
    </source>
</evidence>
<proteinExistence type="predicted"/>
<evidence type="ECO:0000313" key="2">
    <source>
        <dbReference type="EMBL" id="MQM07632.1"/>
    </source>
</evidence>
<evidence type="ECO:0000313" key="3">
    <source>
        <dbReference type="Proteomes" id="UP000652761"/>
    </source>
</evidence>
<sequence>MLVVLGARRSPSGSLDPWAATAKIRSSAWAEGRVLRVVTRGAIHGDGVEAPTTSMEVDPTEALGEEEAVGPKKSELWS</sequence>
<dbReference type="AlphaFoldDB" id="A0A843WBZ3"/>
<dbReference type="EMBL" id="NMUH01003917">
    <property type="protein sequence ID" value="MQM07632.1"/>
    <property type="molecule type" value="Genomic_DNA"/>
</dbReference>
<protein>
    <submittedName>
        <fullName evidence="2">Uncharacterized protein</fullName>
    </submittedName>
</protein>
<keyword evidence="3" id="KW-1185">Reference proteome</keyword>
<name>A0A843WBZ3_COLES</name>
<comment type="caution">
    <text evidence="2">The sequence shown here is derived from an EMBL/GenBank/DDBJ whole genome shotgun (WGS) entry which is preliminary data.</text>
</comment>
<gene>
    <name evidence="2" type="ORF">Taro_040469</name>
</gene>
<feature type="region of interest" description="Disordered" evidence="1">
    <location>
        <begin position="46"/>
        <end position="78"/>
    </location>
</feature>
<organism evidence="2 3">
    <name type="scientific">Colocasia esculenta</name>
    <name type="common">Wild taro</name>
    <name type="synonym">Arum esculentum</name>
    <dbReference type="NCBI Taxonomy" id="4460"/>
    <lineage>
        <taxon>Eukaryota</taxon>
        <taxon>Viridiplantae</taxon>
        <taxon>Streptophyta</taxon>
        <taxon>Embryophyta</taxon>
        <taxon>Tracheophyta</taxon>
        <taxon>Spermatophyta</taxon>
        <taxon>Magnoliopsida</taxon>
        <taxon>Liliopsida</taxon>
        <taxon>Araceae</taxon>
        <taxon>Aroideae</taxon>
        <taxon>Colocasieae</taxon>
        <taxon>Colocasia</taxon>
    </lineage>
</organism>
<reference evidence="2" key="1">
    <citation type="submission" date="2017-07" db="EMBL/GenBank/DDBJ databases">
        <title>Taro Niue Genome Assembly and Annotation.</title>
        <authorList>
            <person name="Atibalentja N."/>
            <person name="Keating K."/>
            <person name="Fields C.J."/>
        </authorList>
    </citation>
    <scope>NUCLEOTIDE SEQUENCE</scope>
    <source>
        <strain evidence="2">Niue_2</strain>
        <tissue evidence="2">Leaf</tissue>
    </source>
</reference>
<dbReference type="Proteomes" id="UP000652761">
    <property type="component" value="Unassembled WGS sequence"/>
</dbReference>
<feature type="compositionally biased region" description="Basic and acidic residues" evidence="1">
    <location>
        <begin position="69"/>
        <end position="78"/>
    </location>
</feature>